<evidence type="ECO:0000256" key="1">
    <source>
        <dbReference type="SAM" id="Phobius"/>
    </source>
</evidence>
<protein>
    <submittedName>
        <fullName evidence="4">Serine hydrolase domain-containing protein</fullName>
        <ecNumber evidence="4">3.1.1.103</ecNumber>
    </submittedName>
</protein>
<dbReference type="RefSeq" id="WP_315725285.1">
    <property type="nucleotide sequence ID" value="NZ_JAVUPU010000003.1"/>
</dbReference>
<dbReference type="PANTHER" id="PTHR46825">
    <property type="entry name" value="D-ALANYL-D-ALANINE-CARBOXYPEPTIDASE/ENDOPEPTIDASE AMPH"/>
    <property type="match status" value="1"/>
</dbReference>
<feature type="transmembrane region" description="Helical" evidence="1">
    <location>
        <begin position="553"/>
        <end position="573"/>
    </location>
</feature>
<proteinExistence type="predicted"/>
<dbReference type="GO" id="GO:0016787">
    <property type="term" value="F:hydrolase activity"/>
    <property type="evidence" value="ECO:0007669"/>
    <property type="project" value="UniProtKB-KW"/>
</dbReference>
<comment type="caution">
    <text evidence="4">The sequence shown here is derived from an EMBL/GenBank/DDBJ whole genome shotgun (WGS) entry which is preliminary data.</text>
</comment>
<organism evidence="4 5">
    <name type="scientific">Sphingosinicella rhizophila</name>
    <dbReference type="NCBI Taxonomy" id="3050082"/>
    <lineage>
        <taxon>Bacteria</taxon>
        <taxon>Pseudomonadati</taxon>
        <taxon>Pseudomonadota</taxon>
        <taxon>Alphaproteobacteria</taxon>
        <taxon>Sphingomonadales</taxon>
        <taxon>Sphingosinicellaceae</taxon>
        <taxon>Sphingosinicella</taxon>
    </lineage>
</organism>
<evidence type="ECO:0000313" key="4">
    <source>
        <dbReference type="EMBL" id="MDT9598867.1"/>
    </source>
</evidence>
<reference evidence="4 5" key="1">
    <citation type="submission" date="2023-05" db="EMBL/GenBank/DDBJ databases">
        <authorList>
            <person name="Guo Y."/>
        </authorList>
    </citation>
    <scope>NUCLEOTIDE SEQUENCE [LARGE SCALE GENOMIC DNA]</scope>
    <source>
        <strain evidence="4 5">GR2756</strain>
    </source>
</reference>
<feature type="signal peptide" evidence="2">
    <location>
        <begin position="1"/>
        <end position="21"/>
    </location>
</feature>
<keyword evidence="4" id="KW-0378">Hydrolase</keyword>
<dbReference type="Proteomes" id="UP001259572">
    <property type="component" value="Unassembled WGS sequence"/>
</dbReference>
<name>A0ABU3Q632_9SPHN</name>
<keyword evidence="2" id="KW-0732">Signal</keyword>
<gene>
    <name evidence="4" type="ORF">RQX22_07895</name>
</gene>
<dbReference type="EMBL" id="JAVUPU010000003">
    <property type="protein sequence ID" value="MDT9598867.1"/>
    <property type="molecule type" value="Genomic_DNA"/>
</dbReference>
<dbReference type="InterPro" id="IPR012338">
    <property type="entry name" value="Beta-lactam/transpept-like"/>
</dbReference>
<dbReference type="SUPFAM" id="SSF56601">
    <property type="entry name" value="beta-lactamase/transpeptidase-like"/>
    <property type="match status" value="1"/>
</dbReference>
<feature type="transmembrane region" description="Helical" evidence="1">
    <location>
        <begin position="512"/>
        <end position="533"/>
    </location>
</feature>
<feature type="chain" id="PRO_5045766673" evidence="2">
    <location>
        <begin position="22"/>
        <end position="653"/>
    </location>
</feature>
<keyword evidence="1" id="KW-1133">Transmembrane helix</keyword>
<evidence type="ECO:0000256" key="2">
    <source>
        <dbReference type="SAM" id="SignalP"/>
    </source>
</evidence>
<accession>A0ABU3Q632</accession>
<feature type="transmembrane region" description="Helical" evidence="1">
    <location>
        <begin position="593"/>
        <end position="615"/>
    </location>
</feature>
<feature type="domain" description="Beta-lactamase-related" evidence="3">
    <location>
        <begin position="50"/>
        <end position="365"/>
    </location>
</feature>
<keyword evidence="5" id="KW-1185">Reference proteome</keyword>
<dbReference type="InterPro" id="IPR050491">
    <property type="entry name" value="AmpC-like"/>
</dbReference>
<keyword evidence="1" id="KW-0812">Transmembrane</keyword>
<dbReference type="InterPro" id="IPR001466">
    <property type="entry name" value="Beta-lactam-related"/>
</dbReference>
<dbReference type="EC" id="3.1.1.103" evidence="4"/>
<evidence type="ECO:0000259" key="3">
    <source>
        <dbReference type="Pfam" id="PF00144"/>
    </source>
</evidence>
<dbReference type="Gene3D" id="3.40.710.10">
    <property type="entry name" value="DD-peptidase/beta-lactamase superfamily"/>
    <property type="match status" value="1"/>
</dbReference>
<sequence length="653" mass="70910">MQKWAIMTLLLGLIATGKLVAAPPPAPAFVTGDSAADAPQLVAEDLEPWLDAMVPAALERTDIAGGAIVIVKDGRILFQKGYGYSDVARRKPVDPGETMFRPGSVAKTFTWTAVMQLVEKGRIDLDADVNAYLDFRIPRHGGNAVTMRMLMHHSAGFEEAVKGMMAQDAASLKPLGLHLKQSVPAQIYPPGRISAYSNYSTALAGYIVERVSGEPFDLYMERHIFAPLGMRRSTFRIPPPPALAPFVSKGYLTASQAPGPFELDQLGPAGSISATVGDMGRFMIGHLEQGNGLMRPDTARSMHFGRDRPIPALNGFSYGFFEYNRNGRRIIGHGGDSQYFFNELRMFPNERVGFFIALNSAGKNGGAYPVMEGIFDHFLNRYFPAPEAPLERTVPTAAAHAALIAGRYESSRHIESSFMSLVYAIAQQVDVAANEDGTISVTGGGGFYGADGAAKKWREIGPFVWREAGGDDLLAARIENGRVVAFGTNSGGPTALWLPVPLHRSGALNLPLLGAAFTILLIATLAWPIAPILRRQFERPASHKGKEAKLHSLSRVGALLGVVFTLGWAWIFIAAMNDLSLLNATLDPWIRLLQLVGVSAGLCTVATIYLAWLTWTKDRGWFTRIGNSLLAAAQLAILWIAFAFHFITPSLRF</sequence>
<dbReference type="PANTHER" id="PTHR46825:SF9">
    <property type="entry name" value="BETA-LACTAMASE-RELATED DOMAIN-CONTAINING PROTEIN"/>
    <property type="match status" value="1"/>
</dbReference>
<dbReference type="Pfam" id="PF00144">
    <property type="entry name" value="Beta-lactamase"/>
    <property type="match status" value="1"/>
</dbReference>
<evidence type="ECO:0000313" key="5">
    <source>
        <dbReference type="Proteomes" id="UP001259572"/>
    </source>
</evidence>
<feature type="transmembrane region" description="Helical" evidence="1">
    <location>
        <begin position="627"/>
        <end position="647"/>
    </location>
</feature>
<keyword evidence="1" id="KW-0472">Membrane</keyword>